<name>A0ABZ1CH22_9PROT</name>
<accession>A0ABZ1CH22</accession>
<gene>
    <name evidence="3" type="ORF">VA613_11735</name>
</gene>
<feature type="region of interest" description="Disordered" evidence="1">
    <location>
        <begin position="703"/>
        <end position="725"/>
    </location>
</feature>
<keyword evidence="2" id="KW-0472">Membrane</keyword>
<dbReference type="InterPro" id="IPR052894">
    <property type="entry name" value="AsmA-related"/>
</dbReference>
<dbReference type="Pfam" id="PF05359">
    <property type="entry name" value="DUF748"/>
    <property type="match status" value="1"/>
</dbReference>
<feature type="region of interest" description="Disordered" evidence="1">
    <location>
        <begin position="1128"/>
        <end position="1161"/>
    </location>
</feature>
<feature type="compositionally biased region" description="Low complexity" evidence="1">
    <location>
        <begin position="703"/>
        <end position="718"/>
    </location>
</feature>
<organism evidence="3 4">
    <name type="scientific">Thiobacillus sedimenti</name>
    <dbReference type="NCBI Taxonomy" id="3110231"/>
    <lineage>
        <taxon>Bacteria</taxon>
        <taxon>Pseudomonadati</taxon>
        <taxon>Pseudomonadota</taxon>
        <taxon>Betaproteobacteria</taxon>
        <taxon>Nitrosomonadales</taxon>
        <taxon>Thiobacillaceae</taxon>
        <taxon>Thiobacillus</taxon>
    </lineage>
</organism>
<dbReference type="EMBL" id="CP141769">
    <property type="protein sequence ID" value="WRS38668.1"/>
    <property type="molecule type" value="Genomic_DNA"/>
</dbReference>
<dbReference type="Proteomes" id="UP001334732">
    <property type="component" value="Chromosome"/>
</dbReference>
<keyword evidence="2" id="KW-0812">Transmembrane</keyword>
<feature type="transmembrane region" description="Helical" evidence="2">
    <location>
        <begin position="12"/>
        <end position="32"/>
    </location>
</feature>
<protein>
    <submittedName>
        <fullName evidence="3">DUF748 domain-containing protein</fullName>
    </submittedName>
</protein>
<dbReference type="PANTHER" id="PTHR30441">
    <property type="entry name" value="DUF748 DOMAIN-CONTAINING PROTEIN"/>
    <property type="match status" value="1"/>
</dbReference>
<reference evidence="3 4" key="1">
    <citation type="submission" date="2023-12" db="EMBL/GenBank/DDBJ databases">
        <title>Thiobacillus sedimentum sp. nov., a chemolithoautotrophic sulfur-oxidizing bacterium isolated from freshwater sediment.</title>
        <authorList>
            <person name="Luo J."/>
            <person name="Dai C."/>
        </authorList>
    </citation>
    <scope>NUCLEOTIDE SEQUENCE [LARGE SCALE GENOMIC DNA]</scope>
    <source>
        <strain evidence="3 4">SCUT-2</strain>
    </source>
</reference>
<evidence type="ECO:0000313" key="4">
    <source>
        <dbReference type="Proteomes" id="UP001334732"/>
    </source>
</evidence>
<keyword evidence="4" id="KW-1185">Reference proteome</keyword>
<dbReference type="InterPro" id="IPR008023">
    <property type="entry name" value="DUF748"/>
</dbReference>
<evidence type="ECO:0000313" key="3">
    <source>
        <dbReference type="EMBL" id="WRS38668.1"/>
    </source>
</evidence>
<evidence type="ECO:0000256" key="2">
    <source>
        <dbReference type="SAM" id="Phobius"/>
    </source>
</evidence>
<sequence>MWGRVVKIVLSLPFLIAAGLFGFYLVFGFFLIDPLAQKLLPWVGEKQLDSRLSVRQVKFNPLTLEATVDGLSLTEKSGAPLAAFERLYVNVDTTGLFRWAWRIRDLRLDAPHATVEIRPGGKLNWADLIARLNEDKKPPSDTIARVLIDHIKIAQGHLTYVDANRPGKPFSVVLEPLGIELDGLSTLPEDRGDYLLAAKLPEQGGTLRWKGDVGLNPVASRGELALQGVRLGNLLRVIKSPRNFELPSGTLAAGLRYRFAMVRDQAGQDVPWVQVSGANLVVQNLALAPRGGSAPVLQLAEARVGNAGFDLAKRTVDIAGVSLTGAKLAATRDAHGVLDWQTLFAVEPGAPAPQPAPGKAAAPAAPWTVGVHDIRLADWSARFTDRGFATPLQVDAEGFGLTAALNGTVGATAAIDVGPVNAAVGPVRVESGSQPVAALQHAALVNAQLKLADRQLAIDAVELKGVQTGVVLEKNGALNWAAILKKAAAAPAAAPAAGGGEAAGPGFDVRLGRLALDGAEVAIVDQSPAKPVRLDVTDGFVTLKDLSLDLDKAVPLEAGFAVRQGGRFNASGTVVPGQASGRLDVRLAGLALEPFAPYVNRFARLHLHSGAASTRGRLDFARAKAGVKLAYRGGFAVDDLAITEEETEDAFLGWQRLASDSLRVSLGPNRLSMKELVATHPFGKVIIFEDKSVNLQRILRTPAKAAPAPAGPTGARKPAPQPEAPAFPVSIERLRIVGANAEFADLSLTPQFGTRMHDLGGVITGLSTDPATTAQVELDGKVDDYGSARVRGTLQPFRATDFTDLTLAFRNLEMTRLTPYSGKFAGRRIDSGKLSVDLEYKIKNRQLEGENKFIVNQLKLGERVDSPDALKLPLDLAIALLQDSHGVIDLDLPVSGSLDDPQFSYGRIIWKAFVNVLTKLVTAPFRAIGKLLGVSSEKLEAIDFDPGSSALLPPEQEKLKAIADALAKRPALTLTVMPGYDPDADRRALQEQTMRREAAAAAGIKLAPGEAPGPVDVNNYRVQTWLEDRYAAVAGKDAYEKLRASFRDPNAGAAARVMESEMVERLARRFKTRDTGPLSPFHAELLERLTRQTAVGEDALVKLAQARGQAMRAELLRLGLDASRVSLGEPAKQAARDKQVGSKLTLGARSLPVAEPAPAGP</sequence>
<evidence type="ECO:0000256" key="1">
    <source>
        <dbReference type="SAM" id="MobiDB-lite"/>
    </source>
</evidence>
<proteinExistence type="predicted"/>
<dbReference type="RefSeq" id="WP_324779200.1">
    <property type="nucleotide sequence ID" value="NZ_CP141769.1"/>
</dbReference>
<dbReference type="PANTHER" id="PTHR30441:SF8">
    <property type="entry name" value="DUF748 DOMAIN-CONTAINING PROTEIN"/>
    <property type="match status" value="1"/>
</dbReference>
<keyword evidence="2" id="KW-1133">Transmembrane helix</keyword>